<feature type="non-terminal residue" evidence="2">
    <location>
        <position position="1"/>
    </location>
</feature>
<comment type="caution">
    <text evidence="2">The sequence shown here is derived from an EMBL/GenBank/DDBJ whole genome shotgun (WGS) entry which is preliminary data.</text>
</comment>
<protein>
    <submittedName>
        <fullName evidence="2">Uncharacterized protein</fullName>
    </submittedName>
</protein>
<keyword evidence="1" id="KW-0175">Coiled coil</keyword>
<dbReference type="EMBL" id="BARS01044353">
    <property type="protein sequence ID" value="GAG35291.1"/>
    <property type="molecule type" value="Genomic_DNA"/>
</dbReference>
<sequence>KSFPFEGAANIKYPTLTVAALQFHARAYPAIVPSRAVVKGKVVGYDPNGEKMERAERIGKHMTYQVLEEMTEWEDDMDRGLLVMPIVGIFFKKSYYDPHEGRNISKAVWAQNLVMDYEAESLDRAPRKSEEFELYDQDIIERVRAGIWIEPDLEMQDEEKPELFIEQHTSLDLDEDGYKEPYVVTVHKDTATVVRITARYDEDAIFIKDGKNLITIGGKKREVREYNEQVEQQNMESAMLAEQARQSTG</sequence>
<accession>X0YEN8</accession>
<feature type="non-terminal residue" evidence="2">
    <location>
        <position position="249"/>
    </location>
</feature>
<feature type="coiled-coil region" evidence="1">
    <location>
        <begin position="216"/>
        <end position="243"/>
    </location>
</feature>
<name>X0YEN8_9ZZZZ</name>
<evidence type="ECO:0000256" key="1">
    <source>
        <dbReference type="SAM" id="Coils"/>
    </source>
</evidence>
<reference evidence="2" key="1">
    <citation type="journal article" date="2014" name="Front. Microbiol.">
        <title>High frequency of phylogenetically diverse reductive dehalogenase-homologous genes in deep subseafloor sedimentary metagenomes.</title>
        <authorList>
            <person name="Kawai M."/>
            <person name="Futagami T."/>
            <person name="Toyoda A."/>
            <person name="Takaki Y."/>
            <person name="Nishi S."/>
            <person name="Hori S."/>
            <person name="Arai W."/>
            <person name="Tsubouchi T."/>
            <person name="Morono Y."/>
            <person name="Uchiyama I."/>
            <person name="Ito T."/>
            <person name="Fujiyama A."/>
            <person name="Inagaki F."/>
            <person name="Takami H."/>
        </authorList>
    </citation>
    <scope>NUCLEOTIDE SEQUENCE</scope>
    <source>
        <strain evidence="2">Expedition CK06-06</strain>
    </source>
</reference>
<gene>
    <name evidence="2" type="ORF">S01H1_67026</name>
</gene>
<organism evidence="2">
    <name type="scientific">marine sediment metagenome</name>
    <dbReference type="NCBI Taxonomy" id="412755"/>
    <lineage>
        <taxon>unclassified sequences</taxon>
        <taxon>metagenomes</taxon>
        <taxon>ecological metagenomes</taxon>
    </lineage>
</organism>
<evidence type="ECO:0000313" key="2">
    <source>
        <dbReference type="EMBL" id="GAG35291.1"/>
    </source>
</evidence>
<dbReference type="AlphaFoldDB" id="X0YEN8"/>
<proteinExistence type="predicted"/>